<dbReference type="EMBL" id="LCWV01000002">
    <property type="protein sequence ID" value="PWI75211.1"/>
    <property type="molecule type" value="Genomic_DNA"/>
</dbReference>
<evidence type="ECO:0000313" key="1">
    <source>
        <dbReference type="EMBL" id="PWI75211.1"/>
    </source>
</evidence>
<protein>
    <submittedName>
        <fullName evidence="1">Uncharacterized protein</fullName>
    </submittedName>
</protein>
<evidence type="ECO:0000313" key="2">
    <source>
        <dbReference type="Proteomes" id="UP000245956"/>
    </source>
</evidence>
<accession>A0A2U3EL25</accession>
<organism evidence="1 2">
    <name type="scientific">Purpureocillium lilacinum</name>
    <name type="common">Paecilomyces lilacinus</name>
    <dbReference type="NCBI Taxonomy" id="33203"/>
    <lineage>
        <taxon>Eukaryota</taxon>
        <taxon>Fungi</taxon>
        <taxon>Dikarya</taxon>
        <taxon>Ascomycota</taxon>
        <taxon>Pezizomycotina</taxon>
        <taxon>Sordariomycetes</taxon>
        <taxon>Hypocreomycetidae</taxon>
        <taxon>Hypocreales</taxon>
        <taxon>Ophiocordycipitaceae</taxon>
        <taxon>Purpureocillium</taxon>
    </lineage>
</organism>
<sequence>MPRLRAGVRVAVKDRTTVWQPTHGRDPWRMRRSKGQFLQTEITRDDEDAAPMKAASVGMAWQCDGGVCRAQSDLHHVDTHAPLVARNALLTRHMPALGKPNSNRHRGKACHKSCTLLTQRLSDAAPDITATYLVEARAAKAPTH</sequence>
<comment type="caution">
    <text evidence="1">The sequence shown here is derived from an EMBL/GenBank/DDBJ whole genome shotgun (WGS) entry which is preliminary data.</text>
</comment>
<name>A0A2U3EL25_PURLI</name>
<gene>
    <name evidence="1" type="ORF">PCL_05869</name>
</gene>
<reference evidence="1 2" key="1">
    <citation type="journal article" date="2016" name="Front. Microbiol.">
        <title>Genome and transcriptome sequences reveal the specific parasitism of the nematophagous Purpureocillium lilacinum 36-1.</title>
        <authorList>
            <person name="Xie J."/>
            <person name="Li S."/>
            <person name="Mo C."/>
            <person name="Xiao X."/>
            <person name="Peng D."/>
            <person name="Wang G."/>
            <person name="Xiao Y."/>
        </authorList>
    </citation>
    <scope>NUCLEOTIDE SEQUENCE [LARGE SCALE GENOMIC DNA]</scope>
    <source>
        <strain evidence="1 2">36-1</strain>
    </source>
</reference>
<dbReference type="Proteomes" id="UP000245956">
    <property type="component" value="Unassembled WGS sequence"/>
</dbReference>
<proteinExistence type="predicted"/>
<dbReference type="AlphaFoldDB" id="A0A2U3EL25"/>